<proteinExistence type="predicted"/>
<dbReference type="Proteomes" id="UP001596505">
    <property type="component" value="Unassembled WGS sequence"/>
</dbReference>
<dbReference type="EMBL" id="JBHTCO010000005">
    <property type="protein sequence ID" value="MFC7392678.1"/>
    <property type="molecule type" value="Genomic_DNA"/>
</dbReference>
<dbReference type="Pfam" id="PF10970">
    <property type="entry name" value="GerPE"/>
    <property type="match status" value="1"/>
</dbReference>
<evidence type="ECO:0000313" key="1">
    <source>
        <dbReference type="EMBL" id="MFC7392678.1"/>
    </source>
</evidence>
<reference evidence="2" key="1">
    <citation type="journal article" date="2019" name="Int. J. Syst. Evol. Microbiol.">
        <title>The Global Catalogue of Microorganisms (GCM) 10K type strain sequencing project: providing services to taxonomists for standard genome sequencing and annotation.</title>
        <authorList>
            <consortium name="The Broad Institute Genomics Platform"/>
            <consortium name="The Broad Institute Genome Sequencing Center for Infectious Disease"/>
            <person name="Wu L."/>
            <person name="Ma J."/>
        </authorList>
    </citation>
    <scope>NUCLEOTIDE SEQUENCE [LARGE SCALE GENOMIC DNA]</scope>
    <source>
        <strain evidence="2">CGMCC 1.16305</strain>
    </source>
</reference>
<protein>
    <submittedName>
        <fullName evidence="1">Spore germination protein GerPE</fullName>
    </submittedName>
</protein>
<dbReference type="RefSeq" id="WP_380965077.1">
    <property type="nucleotide sequence ID" value="NZ_JBHTCO010000005.1"/>
</dbReference>
<keyword evidence="2" id="KW-1185">Reference proteome</keyword>
<gene>
    <name evidence="1" type="ORF">ACFQRG_06730</name>
</gene>
<comment type="caution">
    <text evidence="1">The sequence shown here is derived from an EMBL/GenBank/DDBJ whole genome shotgun (WGS) entry which is preliminary data.</text>
</comment>
<name>A0ABW2PZ55_9BACL</name>
<dbReference type="InterPro" id="IPR024496">
    <property type="entry name" value="Spore_germ_GerPE"/>
</dbReference>
<organism evidence="1 2">
    <name type="scientific">Scopulibacillus cellulosilyticus</name>
    <dbReference type="NCBI Taxonomy" id="2665665"/>
    <lineage>
        <taxon>Bacteria</taxon>
        <taxon>Bacillati</taxon>
        <taxon>Bacillota</taxon>
        <taxon>Bacilli</taxon>
        <taxon>Bacillales</taxon>
        <taxon>Sporolactobacillaceae</taxon>
        <taxon>Scopulibacillus</taxon>
    </lineage>
</organism>
<accession>A0ABW2PZ55</accession>
<sequence>MPVRTSVVDTLKINTISLSSILEVGDSKRVTPVGKVFAIQREYPIYPKNDPILNQHHYIFDVPLLEANIYEPVHTNVINEDPFIKVNHIKITGVSTASVIDVGSTDYVYTEARVKNIRQFFNPPD</sequence>
<evidence type="ECO:0000313" key="2">
    <source>
        <dbReference type="Proteomes" id="UP001596505"/>
    </source>
</evidence>